<comment type="caution">
    <text evidence="4">The sequence shown here is derived from an EMBL/GenBank/DDBJ whole genome shotgun (WGS) entry which is preliminary data.</text>
</comment>
<accession>A0ABP8WVN7</accession>
<sequence length="111" mass="11685">MIELDVSTDPRGVGVIAPRGRLTMVSAKQLREAIDGLVTAGTARIVVDLAGTTFLDSSGLGALIAGVKTTRQAGGDLRIARPTEAVTTVLKLTNLDRVLRPRESVEDAFDV</sequence>
<dbReference type="RefSeq" id="WP_345269796.1">
    <property type="nucleotide sequence ID" value="NZ_BAABIM010000004.1"/>
</dbReference>
<dbReference type="InterPro" id="IPR003658">
    <property type="entry name" value="Anti-sigma_ant"/>
</dbReference>
<evidence type="ECO:0000256" key="2">
    <source>
        <dbReference type="RuleBase" id="RU003749"/>
    </source>
</evidence>
<dbReference type="EMBL" id="BAABIM010000004">
    <property type="protein sequence ID" value="GAA4696326.1"/>
    <property type="molecule type" value="Genomic_DNA"/>
</dbReference>
<protein>
    <recommendedName>
        <fullName evidence="2">Anti-sigma factor antagonist</fullName>
    </recommendedName>
</protein>
<dbReference type="InterPro" id="IPR036513">
    <property type="entry name" value="STAS_dom_sf"/>
</dbReference>
<dbReference type="CDD" id="cd07043">
    <property type="entry name" value="STAS_anti-anti-sigma_factors"/>
    <property type="match status" value="1"/>
</dbReference>
<comment type="similarity">
    <text evidence="1 2">Belongs to the anti-sigma-factor antagonist family.</text>
</comment>
<evidence type="ECO:0000259" key="3">
    <source>
        <dbReference type="PROSITE" id="PS50801"/>
    </source>
</evidence>
<reference evidence="5" key="1">
    <citation type="journal article" date="2019" name="Int. J. Syst. Evol. Microbiol.">
        <title>The Global Catalogue of Microorganisms (GCM) 10K type strain sequencing project: providing services to taxonomists for standard genome sequencing and annotation.</title>
        <authorList>
            <consortium name="The Broad Institute Genomics Platform"/>
            <consortium name="The Broad Institute Genome Sequencing Center for Infectious Disease"/>
            <person name="Wu L."/>
            <person name="Ma J."/>
        </authorList>
    </citation>
    <scope>NUCLEOTIDE SEQUENCE [LARGE SCALE GENOMIC DNA]</scope>
    <source>
        <strain evidence="5">JCM 18127</strain>
    </source>
</reference>
<dbReference type="Pfam" id="PF01740">
    <property type="entry name" value="STAS"/>
    <property type="match status" value="1"/>
</dbReference>
<evidence type="ECO:0000313" key="5">
    <source>
        <dbReference type="Proteomes" id="UP001500621"/>
    </source>
</evidence>
<dbReference type="PANTHER" id="PTHR33495">
    <property type="entry name" value="ANTI-SIGMA FACTOR ANTAGONIST TM_1081-RELATED-RELATED"/>
    <property type="match status" value="1"/>
</dbReference>
<evidence type="ECO:0000313" key="4">
    <source>
        <dbReference type="EMBL" id="GAA4696326.1"/>
    </source>
</evidence>
<name>A0ABP8WVN7_9ACTN</name>
<dbReference type="SUPFAM" id="SSF52091">
    <property type="entry name" value="SpoIIaa-like"/>
    <property type="match status" value="1"/>
</dbReference>
<dbReference type="InterPro" id="IPR002645">
    <property type="entry name" value="STAS_dom"/>
</dbReference>
<gene>
    <name evidence="4" type="ORF">GCM10023226_38450</name>
</gene>
<dbReference type="Gene3D" id="3.30.750.24">
    <property type="entry name" value="STAS domain"/>
    <property type="match status" value="1"/>
</dbReference>
<dbReference type="Proteomes" id="UP001500621">
    <property type="component" value="Unassembled WGS sequence"/>
</dbReference>
<organism evidence="4 5">
    <name type="scientific">Nocardioides nanhaiensis</name>
    <dbReference type="NCBI Taxonomy" id="1476871"/>
    <lineage>
        <taxon>Bacteria</taxon>
        <taxon>Bacillati</taxon>
        <taxon>Actinomycetota</taxon>
        <taxon>Actinomycetes</taxon>
        <taxon>Propionibacteriales</taxon>
        <taxon>Nocardioidaceae</taxon>
        <taxon>Nocardioides</taxon>
    </lineage>
</organism>
<feature type="domain" description="STAS" evidence="3">
    <location>
        <begin position="12"/>
        <end position="111"/>
    </location>
</feature>
<proteinExistence type="inferred from homology"/>
<dbReference type="NCBIfam" id="TIGR00377">
    <property type="entry name" value="ant_ant_sig"/>
    <property type="match status" value="1"/>
</dbReference>
<keyword evidence="5" id="KW-1185">Reference proteome</keyword>
<dbReference type="PROSITE" id="PS50801">
    <property type="entry name" value="STAS"/>
    <property type="match status" value="1"/>
</dbReference>
<evidence type="ECO:0000256" key="1">
    <source>
        <dbReference type="ARBA" id="ARBA00009013"/>
    </source>
</evidence>
<dbReference type="PANTHER" id="PTHR33495:SF2">
    <property type="entry name" value="ANTI-SIGMA FACTOR ANTAGONIST TM_1081-RELATED"/>
    <property type="match status" value="1"/>
</dbReference>